<organism evidence="1 2">
    <name type="scientific">Phaeospirillum tilakii</name>
    <dbReference type="NCBI Taxonomy" id="741673"/>
    <lineage>
        <taxon>Bacteria</taxon>
        <taxon>Pseudomonadati</taxon>
        <taxon>Pseudomonadota</taxon>
        <taxon>Alphaproteobacteria</taxon>
        <taxon>Rhodospirillales</taxon>
        <taxon>Rhodospirillaceae</taxon>
        <taxon>Phaeospirillum</taxon>
    </lineage>
</organism>
<evidence type="ECO:0000313" key="1">
    <source>
        <dbReference type="EMBL" id="MFD2234286.1"/>
    </source>
</evidence>
<gene>
    <name evidence="1" type="ORF">ACFSNB_10770</name>
</gene>
<name>A0ABW5CBM5_9PROT</name>
<proteinExistence type="predicted"/>
<accession>A0ABW5CBM5</accession>
<sequence length="122" mass="13351">MTDFIERRQHPRLPGHGLVVVVGRQMFPIANLSIAGLAFQGGPNHQVGDTLRIRIARIDAPEDCVNAVVTVRAADEFMVRGEFHPTLPLMSYIVAHLGDISGIAPTYPAFRRATGPRTSRVP</sequence>
<dbReference type="EMBL" id="JBHUIY010000019">
    <property type="protein sequence ID" value="MFD2234286.1"/>
    <property type="molecule type" value="Genomic_DNA"/>
</dbReference>
<keyword evidence="2" id="KW-1185">Reference proteome</keyword>
<dbReference type="Proteomes" id="UP001597296">
    <property type="component" value="Unassembled WGS sequence"/>
</dbReference>
<evidence type="ECO:0000313" key="2">
    <source>
        <dbReference type="Proteomes" id="UP001597296"/>
    </source>
</evidence>
<reference evidence="2" key="1">
    <citation type="journal article" date="2019" name="Int. J. Syst. Evol. Microbiol.">
        <title>The Global Catalogue of Microorganisms (GCM) 10K type strain sequencing project: providing services to taxonomists for standard genome sequencing and annotation.</title>
        <authorList>
            <consortium name="The Broad Institute Genomics Platform"/>
            <consortium name="The Broad Institute Genome Sequencing Center for Infectious Disease"/>
            <person name="Wu L."/>
            <person name="Ma J."/>
        </authorList>
    </citation>
    <scope>NUCLEOTIDE SEQUENCE [LARGE SCALE GENOMIC DNA]</scope>
    <source>
        <strain evidence="2">KCTC 15012</strain>
    </source>
</reference>
<protein>
    <submittedName>
        <fullName evidence="1">PilZ domain-containing protein</fullName>
    </submittedName>
</protein>
<dbReference type="SUPFAM" id="SSF141371">
    <property type="entry name" value="PilZ domain-like"/>
    <property type="match status" value="1"/>
</dbReference>
<dbReference type="RefSeq" id="WP_377316353.1">
    <property type="nucleotide sequence ID" value="NZ_JBHUIY010000019.1"/>
</dbReference>
<comment type="caution">
    <text evidence="1">The sequence shown here is derived from an EMBL/GenBank/DDBJ whole genome shotgun (WGS) entry which is preliminary data.</text>
</comment>